<dbReference type="AlphaFoldDB" id="A0A137SYH7"/>
<organism evidence="2 3">
    <name type="scientific">Prevotella bivia</name>
    <dbReference type="NCBI Taxonomy" id="28125"/>
    <lineage>
        <taxon>Bacteria</taxon>
        <taxon>Pseudomonadati</taxon>
        <taxon>Bacteroidota</taxon>
        <taxon>Bacteroidia</taxon>
        <taxon>Bacteroidales</taxon>
        <taxon>Prevotellaceae</taxon>
        <taxon>Prevotella</taxon>
    </lineage>
</organism>
<dbReference type="PATRIC" id="fig|28125.4.peg.1032"/>
<dbReference type="EMBL" id="LTAG01000044">
    <property type="protein sequence ID" value="KXO17501.1"/>
    <property type="molecule type" value="Genomic_DNA"/>
</dbReference>
<sequence length="71" mass="8326">MRYHISTGSKQLKIKHFTSPKQKVTFCKYLIYKPLQRRKIYYTPLGSLSTFFATSAKVLGTCFLFIKLWAT</sequence>
<proteinExistence type="predicted"/>
<dbReference type="STRING" id="28125.HMPREF3202_01043"/>
<dbReference type="Proteomes" id="UP000070093">
    <property type="component" value="Unassembled WGS sequence"/>
</dbReference>
<accession>A0A137SYH7</accession>
<comment type="caution">
    <text evidence="2">The sequence shown here is derived from an EMBL/GenBank/DDBJ whole genome shotgun (WGS) entry which is preliminary data.</text>
</comment>
<keyword evidence="1" id="KW-1133">Transmembrane helix</keyword>
<protein>
    <submittedName>
        <fullName evidence="2">Uncharacterized protein</fullName>
    </submittedName>
</protein>
<name>A0A137SYH7_9BACT</name>
<keyword evidence="1" id="KW-0812">Transmembrane</keyword>
<reference evidence="2 3" key="1">
    <citation type="submission" date="2016-02" db="EMBL/GenBank/DDBJ databases">
        <authorList>
            <person name="Wen L."/>
            <person name="He K."/>
            <person name="Yang H."/>
        </authorList>
    </citation>
    <scope>NUCLEOTIDE SEQUENCE [LARGE SCALE GENOMIC DNA]</scope>
    <source>
        <strain evidence="2 3">GED7880</strain>
    </source>
</reference>
<evidence type="ECO:0000256" key="1">
    <source>
        <dbReference type="SAM" id="Phobius"/>
    </source>
</evidence>
<gene>
    <name evidence="2" type="ORF">HMPREF3202_01043</name>
</gene>
<evidence type="ECO:0000313" key="3">
    <source>
        <dbReference type="Proteomes" id="UP000070093"/>
    </source>
</evidence>
<feature type="transmembrane region" description="Helical" evidence="1">
    <location>
        <begin position="40"/>
        <end position="66"/>
    </location>
</feature>
<keyword evidence="1" id="KW-0472">Membrane</keyword>
<evidence type="ECO:0000313" key="2">
    <source>
        <dbReference type="EMBL" id="KXO17501.1"/>
    </source>
</evidence>